<dbReference type="PANTHER" id="PTHR30570:SF1">
    <property type="entry name" value="PHOSPHATE-BINDING PROTEIN PSTS"/>
    <property type="match status" value="1"/>
</dbReference>
<comment type="caution">
    <text evidence="4">The sequence shown here is derived from an EMBL/GenBank/DDBJ whole genome shotgun (WGS) entry which is preliminary data.</text>
</comment>
<dbReference type="Proteomes" id="UP000631034">
    <property type="component" value="Unassembled WGS sequence"/>
</dbReference>
<protein>
    <submittedName>
        <fullName evidence="4">PstS family phosphate ABC transporter substrate-binding protein</fullName>
    </submittedName>
</protein>
<dbReference type="Pfam" id="PF12849">
    <property type="entry name" value="PBP_like_2"/>
    <property type="match status" value="1"/>
</dbReference>
<dbReference type="SUPFAM" id="SSF53850">
    <property type="entry name" value="Periplasmic binding protein-like II"/>
    <property type="match status" value="1"/>
</dbReference>
<evidence type="ECO:0000313" key="4">
    <source>
        <dbReference type="EMBL" id="MBE1236666.1"/>
    </source>
</evidence>
<dbReference type="PANTHER" id="PTHR30570">
    <property type="entry name" value="PERIPLASMIC PHOSPHATE BINDING COMPONENT OF PHOSPHATE ABC TRANSPORTER"/>
    <property type="match status" value="1"/>
</dbReference>
<keyword evidence="5" id="KW-1185">Reference proteome</keyword>
<dbReference type="AlphaFoldDB" id="A0A8J6YI51"/>
<sequence>MGKPFGRVLGAALLLSAVVLSAAPAQARDQIRIVGSSTVFPFSTAVAEHFGRMTPFRTPVVEATGSGGGIKLFCSGVGVGYPDIVNSSRPIKRSEFEACRAHGVDRITEVRVGFDGIVVASARGTPRPDFTRKDLFLALAREVPVDGRWIPNPWTRWSDIRPELPSVAIELLGPPPTSGTRDAFLELVMEPGCLEIPACQELKDTDPASFALRTAALREDGRFIDAGENDNLIVQKLEANRSAFGLFGFSFLEQNADKVQGAMIEGAEPTFESISSGAYTVSRSLFFYVKNAHAGIVPGLREFVEAFTGPAASGPEGYLADRGLIPLPEAEREATARSARDLVPMAVPED</sequence>
<evidence type="ECO:0000256" key="2">
    <source>
        <dbReference type="SAM" id="SignalP"/>
    </source>
</evidence>
<dbReference type="Gene3D" id="3.40.190.10">
    <property type="entry name" value="Periplasmic binding protein-like II"/>
    <property type="match status" value="2"/>
</dbReference>
<accession>A0A8J6YI51</accession>
<feature type="signal peptide" evidence="2">
    <location>
        <begin position="1"/>
        <end position="27"/>
    </location>
</feature>
<proteinExistence type="predicted"/>
<evidence type="ECO:0000313" key="5">
    <source>
        <dbReference type="Proteomes" id="UP000631034"/>
    </source>
</evidence>
<reference evidence="4" key="1">
    <citation type="submission" date="2020-10" db="EMBL/GenBank/DDBJ databases">
        <title>Genome sequence of the unusual species of purple photosynthetic bacteria, Phaeovibrio sulfidiphilus DSM 23193, type strain.</title>
        <authorList>
            <person name="Kyndt J.A."/>
            <person name="Meyer T.E."/>
        </authorList>
    </citation>
    <scope>NUCLEOTIDE SEQUENCE</scope>
    <source>
        <strain evidence="4">DSM 23193</strain>
    </source>
</reference>
<keyword evidence="1 2" id="KW-0732">Signal</keyword>
<gene>
    <name evidence="4" type="ORF">IHV25_03235</name>
</gene>
<dbReference type="EMBL" id="JACZHT010000002">
    <property type="protein sequence ID" value="MBE1236666.1"/>
    <property type="molecule type" value="Genomic_DNA"/>
</dbReference>
<evidence type="ECO:0000259" key="3">
    <source>
        <dbReference type="Pfam" id="PF12849"/>
    </source>
</evidence>
<name>A0A8J6YI51_9PROT</name>
<feature type="domain" description="PBP" evidence="3">
    <location>
        <begin position="22"/>
        <end position="305"/>
    </location>
</feature>
<dbReference type="InterPro" id="IPR050811">
    <property type="entry name" value="Phosphate_ABC_transporter"/>
</dbReference>
<evidence type="ECO:0000256" key="1">
    <source>
        <dbReference type="ARBA" id="ARBA00022729"/>
    </source>
</evidence>
<feature type="chain" id="PRO_5035189354" evidence="2">
    <location>
        <begin position="28"/>
        <end position="350"/>
    </location>
</feature>
<dbReference type="InterPro" id="IPR024370">
    <property type="entry name" value="PBP_domain"/>
</dbReference>
<dbReference type="CDD" id="cd13654">
    <property type="entry name" value="PBP2_phosphate_like_2"/>
    <property type="match status" value="1"/>
</dbReference>
<organism evidence="4 5">
    <name type="scientific">Phaeovibrio sulfidiphilus</name>
    <dbReference type="NCBI Taxonomy" id="1220600"/>
    <lineage>
        <taxon>Bacteria</taxon>
        <taxon>Pseudomonadati</taxon>
        <taxon>Pseudomonadota</taxon>
        <taxon>Alphaproteobacteria</taxon>
        <taxon>Rhodospirillales</taxon>
        <taxon>Rhodospirillaceae</taxon>
        <taxon>Phaeovibrio</taxon>
    </lineage>
</organism>